<organism evidence="1 2">
    <name type="scientific">Pandoravirus japonicus</name>
    <dbReference type="NCBI Taxonomy" id="2823154"/>
    <lineage>
        <taxon>Viruses</taxon>
        <taxon>Pandoravirus</taxon>
    </lineage>
</organism>
<evidence type="ECO:0000313" key="1">
    <source>
        <dbReference type="EMBL" id="BCU03997.1"/>
    </source>
</evidence>
<dbReference type="EMBL" id="LC625835">
    <property type="protein sequence ID" value="BCU03997.1"/>
    <property type="molecule type" value="Genomic_DNA"/>
</dbReference>
<reference evidence="1" key="1">
    <citation type="submission" date="2021-04" db="EMBL/GenBank/DDBJ databases">
        <title>Draft Genome Sequence of Pandoravirus japonicus, Isolated from the Sabaishi River of Niigata, Japan.</title>
        <authorList>
            <person name="Hosokawa N."/>
            <person name="Takahashi H."/>
            <person name="Aoki K."/>
            <person name="Takemura M."/>
        </authorList>
    </citation>
    <scope>NUCLEOTIDE SEQUENCE</scope>
</reference>
<accession>A0A811BS46</accession>
<evidence type="ECO:0000313" key="2">
    <source>
        <dbReference type="Proteomes" id="UP001253637"/>
    </source>
</evidence>
<protein>
    <submittedName>
        <fullName evidence="1">Uncharacterized protein</fullName>
    </submittedName>
</protein>
<dbReference type="Proteomes" id="UP001253637">
    <property type="component" value="Segment"/>
</dbReference>
<name>A0A811BS46_9VIRU</name>
<proteinExistence type="predicted"/>
<sequence length="97" mass="10717">MGFGGGEGVFFPGLWRAWHCRSAPSGDGMPSTRAANQPTPFRWRAVPPHRHPLPSKLFFASQNGSASSSRNCDRPWDLVGCAVSSCLYCRERLSFFV</sequence>